<dbReference type="Pfam" id="PF00534">
    <property type="entry name" value="Glycos_transf_1"/>
    <property type="match status" value="1"/>
</dbReference>
<protein>
    <recommendedName>
        <fullName evidence="2">Glycosyl transferase family 1 domain-containing protein</fullName>
    </recommendedName>
</protein>
<evidence type="ECO:0000313" key="3">
    <source>
        <dbReference type="EMBL" id="OWU75733.1"/>
    </source>
</evidence>
<dbReference type="Proteomes" id="UP000215377">
    <property type="component" value="Unassembled WGS sequence"/>
</dbReference>
<dbReference type="GO" id="GO:0016757">
    <property type="term" value="F:glycosyltransferase activity"/>
    <property type="evidence" value="ECO:0007669"/>
    <property type="project" value="InterPro"/>
</dbReference>
<gene>
    <name evidence="3" type="ORF">ATO3_05905</name>
</gene>
<organism evidence="3 4">
    <name type="scientific">Marinibacterium profundimaris</name>
    <dbReference type="NCBI Taxonomy" id="1679460"/>
    <lineage>
        <taxon>Bacteria</taxon>
        <taxon>Pseudomonadati</taxon>
        <taxon>Pseudomonadota</taxon>
        <taxon>Alphaproteobacteria</taxon>
        <taxon>Rhodobacterales</taxon>
        <taxon>Paracoccaceae</taxon>
        <taxon>Marinibacterium</taxon>
    </lineage>
</organism>
<dbReference type="SUPFAM" id="SSF53756">
    <property type="entry name" value="UDP-Glycosyltransferase/glycogen phosphorylase"/>
    <property type="match status" value="1"/>
</dbReference>
<dbReference type="EMBL" id="AQQR01000002">
    <property type="protein sequence ID" value="OWU75733.1"/>
    <property type="molecule type" value="Genomic_DNA"/>
</dbReference>
<keyword evidence="4" id="KW-1185">Reference proteome</keyword>
<comment type="caution">
    <text evidence="3">The sequence shown here is derived from an EMBL/GenBank/DDBJ whole genome shotgun (WGS) entry which is preliminary data.</text>
</comment>
<dbReference type="CDD" id="cd03809">
    <property type="entry name" value="GT4_MtfB-like"/>
    <property type="match status" value="1"/>
</dbReference>
<evidence type="ECO:0000259" key="2">
    <source>
        <dbReference type="Pfam" id="PF00534"/>
    </source>
</evidence>
<proteinExistence type="predicted"/>
<dbReference type="PANTHER" id="PTHR46401:SF2">
    <property type="entry name" value="GLYCOSYLTRANSFERASE WBBK-RELATED"/>
    <property type="match status" value="1"/>
</dbReference>
<name>A0A225NMV7_9RHOB</name>
<keyword evidence="1" id="KW-0808">Transferase</keyword>
<evidence type="ECO:0000256" key="1">
    <source>
        <dbReference type="ARBA" id="ARBA00022679"/>
    </source>
</evidence>
<dbReference type="InterPro" id="IPR001296">
    <property type="entry name" value="Glyco_trans_1"/>
</dbReference>
<dbReference type="PANTHER" id="PTHR46401">
    <property type="entry name" value="GLYCOSYLTRANSFERASE WBBK-RELATED"/>
    <property type="match status" value="1"/>
</dbReference>
<feature type="domain" description="Glycosyl transferase family 1" evidence="2">
    <location>
        <begin position="234"/>
        <end position="358"/>
    </location>
</feature>
<accession>A0A225NMV7</accession>
<sequence length="411" mass="44952">MGITTNRQPPARLLDLTRSLSRAGRQPTGIDRVELAYLDHLLHDDIPLFGLLRTGAGYLLLDREGLSAAQTRLHGTEPWGEADLLSSMFRKRPEMVRRAESDLRALAIGRCRPRGLAQMLRRHLPAGAGYINTGHAGLNLRALGAIRNGTGGPIAVLVHDTIPLDHPDYQRPGTVERFRRKLAAVEEMADLVICNSRFTETRLRETLAHCPETIVAPLGVTPAQPDPLLLPEGLPPARPYFVTVGTIEPRKGHDLLLDVWDSLCATRPGEEIPGLLICGARGWNNAEVFARLDALPPDGPVKELRGLPDGAIAALLQGSCGLLFPSHAEGYGLPPLEAASLGVPVVLRDLPVYRETLGNIPVYQNETDCYLWRNIVDQLSAVKQGHDRNSKVPRFAAPGWSDHFDVVGNRI</sequence>
<dbReference type="AlphaFoldDB" id="A0A225NMV7"/>
<reference evidence="3 4" key="1">
    <citation type="submission" date="2013-04" db="EMBL/GenBank/DDBJ databases">
        <title>Oceanicola sp. 22II1-22F33 Genome Sequencing.</title>
        <authorList>
            <person name="Lai Q."/>
            <person name="Li G."/>
            <person name="Shao Z."/>
        </authorList>
    </citation>
    <scope>NUCLEOTIDE SEQUENCE [LARGE SCALE GENOMIC DNA]</scope>
    <source>
        <strain evidence="3 4">22II1-22F33</strain>
    </source>
</reference>
<dbReference type="Gene3D" id="3.40.50.2000">
    <property type="entry name" value="Glycogen Phosphorylase B"/>
    <property type="match status" value="2"/>
</dbReference>
<evidence type="ECO:0000313" key="4">
    <source>
        <dbReference type="Proteomes" id="UP000215377"/>
    </source>
</evidence>